<comment type="caution">
    <text evidence="1">The sequence shown here is derived from an EMBL/GenBank/DDBJ whole genome shotgun (WGS) entry which is preliminary data.</text>
</comment>
<dbReference type="AlphaFoldDB" id="A0A2P5EDM6"/>
<evidence type="ECO:0000313" key="2">
    <source>
        <dbReference type="Proteomes" id="UP000237000"/>
    </source>
</evidence>
<name>A0A2P5EDM6_TREOI</name>
<dbReference type="EMBL" id="JXTC01000175">
    <property type="protein sequence ID" value="PON83646.1"/>
    <property type="molecule type" value="Genomic_DNA"/>
</dbReference>
<organism evidence="1 2">
    <name type="scientific">Trema orientale</name>
    <name type="common">Charcoal tree</name>
    <name type="synonym">Celtis orientalis</name>
    <dbReference type="NCBI Taxonomy" id="63057"/>
    <lineage>
        <taxon>Eukaryota</taxon>
        <taxon>Viridiplantae</taxon>
        <taxon>Streptophyta</taxon>
        <taxon>Embryophyta</taxon>
        <taxon>Tracheophyta</taxon>
        <taxon>Spermatophyta</taxon>
        <taxon>Magnoliopsida</taxon>
        <taxon>eudicotyledons</taxon>
        <taxon>Gunneridae</taxon>
        <taxon>Pentapetalae</taxon>
        <taxon>rosids</taxon>
        <taxon>fabids</taxon>
        <taxon>Rosales</taxon>
        <taxon>Cannabaceae</taxon>
        <taxon>Trema</taxon>
    </lineage>
</organism>
<reference evidence="2" key="1">
    <citation type="submission" date="2016-06" db="EMBL/GenBank/DDBJ databases">
        <title>Parallel loss of symbiosis genes in relatives of nitrogen-fixing non-legume Parasponia.</title>
        <authorList>
            <person name="Van Velzen R."/>
            <person name="Holmer R."/>
            <person name="Bu F."/>
            <person name="Rutten L."/>
            <person name="Van Zeijl A."/>
            <person name="Liu W."/>
            <person name="Santuari L."/>
            <person name="Cao Q."/>
            <person name="Sharma T."/>
            <person name="Shen D."/>
            <person name="Roswanjaya Y."/>
            <person name="Wardhani T."/>
            <person name="Kalhor M.S."/>
            <person name="Jansen J."/>
            <person name="Van den Hoogen J."/>
            <person name="Gungor B."/>
            <person name="Hartog M."/>
            <person name="Hontelez J."/>
            <person name="Verver J."/>
            <person name="Yang W.-C."/>
            <person name="Schijlen E."/>
            <person name="Repin R."/>
            <person name="Schilthuizen M."/>
            <person name="Schranz E."/>
            <person name="Heidstra R."/>
            <person name="Miyata K."/>
            <person name="Fedorova E."/>
            <person name="Kohlen W."/>
            <person name="Bisseling T."/>
            <person name="Smit S."/>
            <person name="Geurts R."/>
        </authorList>
    </citation>
    <scope>NUCLEOTIDE SEQUENCE [LARGE SCALE GENOMIC DNA]</scope>
    <source>
        <strain evidence="2">cv. RG33-2</strain>
    </source>
</reference>
<proteinExistence type="predicted"/>
<keyword evidence="2" id="KW-1185">Reference proteome</keyword>
<sequence length="75" mass="8819">MMRMRTMEMDESKSSTIIIILTLFLKMILLRNEEYGFSIFIILVLGFSSDLDQYPDSIKLQNSNCSKKPHRRGWS</sequence>
<dbReference type="OrthoDB" id="10413860at2759"/>
<accession>A0A2P5EDM6</accession>
<dbReference type="Proteomes" id="UP000237000">
    <property type="component" value="Unassembled WGS sequence"/>
</dbReference>
<evidence type="ECO:0000313" key="1">
    <source>
        <dbReference type="EMBL" id="PON83646.1"/>
    </source>
</evidence>
<protein>
    <submittedName>
        <fullName evidence="1">Uncharacterized protein</fullName>
    </submittedName>
</protein>
<dbReference type="InParanoid" id="A0A2P5EDM6"/>
<gene>
    <name evidence="1" type="ORF">TorRG33x02_206030</name>
</gene>